<dbReference type="EMBL" id="JPWV03000052">
    <property type="protein sequence ID" value="KAG2527704.1"/>
    <property type="molecule type" value="Genomic_DNA"/>
</dbReference>
<name>A0A3R7IRJ3_9STRA</name>
<evidence type="ECO:0000313" key="4">
    <source>
        <dbReference type="EMBL" id="RLN85165.1"/>
    </source>
</evidence>
<dbReference type="AlphaFoldDB" id="A0A3R7IRJ3"/>
<reference evidence="5 6" key="2">
    <citation type="submission" date="2018-07" db="EMBL/GenBank/DDBJ databases">
        <title>Genome sequencing of oomycete isolates from Chile give support for New Zealand origin for Phytophthora kernoviae and make available the first Nothophytophthora sp. genome.</title>
        <authorList>
            <person name="Studholme D.J."/>
            <person name="Sanfuentes E."/>
            <person name="Panda P."/>
            <person name="Hill R."/>
            <person name="Sambles C."/>
            <person name="Grant M."/>
            <person name="Williams N.M."/>
            <person name="Mcdougal R.L."/>
        </authorList>
    </citation>
    <scope>NUCLEOTIDE SEQUENCE [LARGE SCALE GENOMIC DNA]</scope>
    <source>
        <strain evidence="3">Chile2</strain>
        <strain evidence="4">Chile4</strain>
    </source>
</reference>
<reference evidence="1" key="1">
    <citation type="journal article" date="2015" name="Genom Data">
        <title>Genome sequences of six Phytophthora species associated with forests in New Zealand.</title>
        <authorList>
            <person name="Studholme D.J."/>
            <person name="McDougal R.L."/>
            <person name="Sambles C."/>
            <person name="Hansen E."/>
            <person name="Hardy G."/>
            <person name="Grant M."/>
            <person name="Ganley R.J."/>
            <person name="Williams N.M."/>
        </authorList>
    </citation>
    <scope>NUCLEOTIDE SEQUENCE</scope>
    <source>
        <strain evidence="1">NZFS 2646</strain>
        <strain evidence="2">NZFS 3630</strain>
    </source>
</reference>
<evidence type="ECO:0000313" key="3">
    <source>
        <dbReference type="EMBL" id="RLN46789.1"/>
    </source>
</evidence>
<dbReference type="Proteomes" id="UP000792063">
    <property type="component" value="Unassembled WGS sequence"/>
</dbReference>
<protein>
    <submittedName>
        <fullName evidence="3">Uncharacterized protein</fullName>
    </submittedName>
</protein>
<evidence type="ECO:0000313" key="2">
    <source>
        <dbReference type="EMBL" id="KAG2528959.1"/>
    </source>
</evidence>
<accession>A0A3R7IRJ3</accession>
<dbReference type="EMBL" id="MBDN02000011">
    <property type="protein sequence ID" value="RLN85165.1"/>
    <property type="molecule type" value="Genomic_DNA"/>
</dbReference>
<proteinExistence type="predicted"/>
<dbReference type="EMBL" id="JPWU03000053">
    <property type="protein sequence ID" value="KAG2528959.1"/>
    <property type="molecule type" value="Genomic_DNA"/>
</dbReference>
<dbReference type="Proteomes" id="UP000285624">
    <property type="component" value="Unassembled WGS sequence"/>
</dbReference>
<dbReference type="STRING" id="325452.A0A3R7IRJ3"/>
<evidence type="ECO:0000313" key="5">
    <source>
        <dbReference type="Proteomes" id="UP000285624"/>
    </source>
</evidence>
<evidence type="ECO:0000313" key="6">
    <source>
        <dbReference type="Proteomes" id="UP000285883"/>
    </source>
</evidence>
<reference evidence="1" key="3">
    <citation type="submission" date="2020-06" db="EMBL/GenBank/DDBJ databases">
        <authorList>
            <person name="Studholme D.J."/>
        </authorList>
    </citation>
    <scope>NUCLEOTIDE SEQUENCE</scope>
    <source>
        <strain evidence="1">NZFS 2646</strain>
        <strain evidence="2">NZFS 3630</strain>
    </source>
</reference>
<gene>
    <name evidence="3" type="ORF">BBI17_000661</name>
    <name evidence="4" type="ORF">BBO99_00000775</name>
    <name evidence="1" type="ORF">JM16_001537</name>
    <name evidence="2" type="ORF">JM18_001850</name>
</gene>
<dbReference type="SUPFAM" id="SSF48403">
    <property type="entry name" value="Ankyrin repeat"/>
    <property type="match status" value="1"/>
</dbReference>
<sequence>MLEAAEATPIHYAFDVVEFLVLQSRLEPDCFDEDGNNSVAIAALALATPESPKRLATLKSILQLLLRREPEDGGVDVNHKNMYGLTAFDVAETPASKQLLAKLGAKTARVVPMEKVLHWDREQYRDEIEYMPPLGRRRIFLRDQPSNQSI</sequence>
<dbReference type="InterPro" id="IPR036770">
    <property type="entry name" value="Ankyrin_rpt-contain_sf"/>
</dbReference>
<dbReference type="EMBL" id="MAYM02000016">
    <property type="protein sequence ID" value="RLN46789.1"/>
    <property type="molecule type" value="Genomic_DNA"/>
</dbReference>
<organism evidence="3 6">
    <name type="scientific">Phytophthora kernoviae</name>
    <dbReference type="NCBI Taxonomy" id="325452"/>
    <lineage>
        <taxon>Eukaryota</taxon>
        <taxon>Sar</taxon>
        <taxon>Stramenopiles</taxon>
        <taxon>Oomycota</taxon>
        <taxon>Peronosporomycetes</taxon>
        <taxon>Peronosporales</taxon>
        <taxon>Peronosporaceae</taxon>
        <taxon>Phytophthora</taxon>
    </lineage>
</organism>
<comment type="caution">
    <text evidence="3">The sequence shown here is derived from an EMBL/GenBank/DDBJ whole genome shotgun (WGS) entry which is preliminary data.</text>
</comment>
<evidence type="ECO:0000313" key="1">
    <source>
        <dbReference type="EMBL" id="KAG2527704.1"/>
    </source>
</evidence>
<dbReference type="Gene3D" id="1.25.40.20">
    <property type="entry name" value="Ankyrin repeat-containing domain"/>
    <property type="match status" value="1"/>
</dbReference>
<dbReference type="Proteomes" id="UP000285883">
    <property type="component" value="Unassembled WGS sequence"/>
</dbReference>
<dbReference type="Proteomes" id="UP000785171">
    <property type="component" value="Unassembled WGS sequence"/>
</dbReference>
<keyword evidence="5" id="KW-1185">Reference proteome</keyword>